<name>A0A9X2D9F4_9ACTN</name>
<proteinExistence type="predicted"/>
<reference evidence="2" key="1">
    <citation type="submission" date="2022-05" db="EMBL/GenBank/DDBJ databases">
        <authorList>
            <person name="Tuo L."/>
        </authorList>
    </citation>
    <scope>NUCLEOTIDE SEQUENCE</scope>
    <source>
        <strain evidence="2">BSK12Z-4</strain>
    </source>
</reference>
<dbReference type="AlphaFoldDB" id="A0A9X2D9F4"/>
<accession>A0A9X2D9F4</accession>
<dbReference type="Proteomes" id="UP001139485">
    <property type="component" value="Unassembled WGS sequence"/>
</dbReference>
<sequence>MTSRPGPAPFVRRERAALCDLLLEVGPDAPTLCSGWTARDLLAHLLVREREPWMAAGVVVSRLTGLTETAMGRSAHRSFDEEVARFRSPGPLVRPARLDAVANTVELVVHHEDVRRAAASWTPRALPADDRDVVWRAASRMGRVLARPARGGLVAARTDTGERHVLRSGPDPVLVSGDPVEVTLFLFGRPACDVTLDGSPTALDTLDRDAFGF</sequence>
<dbReference type="SUPFAM" id="SSF109854">
    <property type="entry name" value="DinB/YfiT-like putative metalloenzymes"/>
    <property type="match status" value="1"/>
</dbReference>
<dbReference type="Pfam" id="PF11716">
    <property type="entry name" value="MDMPI_N"/>
    <property type="match status" value="1"/>
</dbReference>
<comment type="caution">
    <text evidence="2">The sequence shown here is derived from an EMBL/GenBank/DDBJ whole genome shotgun (WGS) entry which is preliminary data.</text>
</comment>
<dbReference type="InterPro" id="IPR017517">
    <property type="entry name" value="Maleyloyr_isom"/>
</dbReference>
<feature type="domain" description="Mycothiol-dependent maleylpyruvate isomerase metal-binding" evidence="1">
    <location>
        <begin position="14"/>
        <end position="50"/>
    </location>
</feature>
<dbReference type="EMBL" id="JAMOIL010000020">
    <property type="protein sequence ID" value="MCM0621586.1"/>
    <property type="molecule type" value="Genomic_DNA"/>
</dbReference>
<dbReference type="InterPro" id="IPR034660">
    <property type="entry name" value="DinB/YfiT-like"/>
</dbReference>
<protein>
    <submittedName>
        <fullName evidence="2">TIGR03085 family metal-binding protein</fullName>
    </submittedName>
</protein>
<evidence type="ECO:0000313" key="2">
    <source>
        <dbReference type="EMBL" id="MCM0621586.1"/>
    </source>
</evidence>
<dbReference type="NCBIfam" id="TIGR03083">
    <property type="entry name" value="maleylpyruvate isomerase family mycothiol-dependent enzyme"/>
    <property type="match status" value="1"/>
</dbReference>
<dbReference type="InterPro" id="IPR017519">
    <property type="entry name" value="CHP03085"/>
</dbReference>
<gene>
    <name evidence="2" type="ORF">M8330_14935</name>
</gene>
<dbReference type="RefSeq" id="WP_250827976.1">
    <property type="nucleotide sequence ID" value="NZ_JAMOIL010000020.1"/>
</dbReference>
<evidence type="ECO:0000313" key="3">
    <source>
        <dbReference type="Proteomes" id="UP001139485"/>
    </source>
</evidence>
<organism evidence="2 3">
    <name type="scientific">Nocardioides bruguierae</name>
    <dbReference type="NCBI Taxonomy" id="2945102"/>
    <lineage>
        <taxon>Bacteria</taxon>
        <taxon>Bacillati</taxon>
        <taxon>Actinomycetota</taxon>
        <taxon>Actinomycetes</taxon>
        <taxon>Propionibacteriales</taxon>
        <taxon>Nocardioidaceae</taxon>
        <taxon>Nocardioides</taxon>
    </lineage>
</organism>
<keyword evidence="3" id="KW-1185">Reference proteome</keyword>
<evidence type="ECO:0000259" key="1">
    <source>
        <dbReference type="Pfam" id="PF11716"/>
    </source>
</evidence>
<dbReference type="InterPro" id="IPR024344">
    <property type="entry name" value="MDMPI_metal-binding"/>
</dbReference>
<dbReference type="GO" id="GO:0046872">
    <property type="term" value="F:metal ion binding"/>
    <property type="evidence" value="ECO:0007669"/>
    <property type="project" value="InterPro"/>
</dbReference>
<dbReference type="NCBIfam" id="TIGR03085">
    <property type="entry name" value="TIGR03085 family metal-binding protein"/>
    <property type="match status" value="1"/>
</dbReference>